<keyword evidence="9" id="KW-1185">Reference proteome</keyword>
<keyword evidence="3 7" id="KW-0812">Transmembrane</keyword>
<dbReference type="InterPro" id="IPR044770">
    <property type="entry name" value="MFS_spinster-like"/>
</dbReference>
<dbReference type="GO" id="GO:0022857">
    <property type="term" value="F:transmembrane transporter activity"/>
    <property type="evidence" value="ECO:0007669"/>
    <property type="project" value="InterPro"/>
</dbReference>
<keyword evidence="4 7" id="KW-1133">Transmembrane helix</keyword>
<evidence type="ECO:0000256" key="3">
    <source>
        <dbReference type="ARBA" id="ARBA00022692"/>
    </source>
</evidence>
<dbReference type="Gene3D" id="1.20.1250.20">
    <property type="entry name" value="MFS general substrate transporter like domains"/>
    <property type="match status" value="1"/>
</dbReference>
<comment type="similarity">
    <text evidence="6">Belongs to the major facilitator superfamily. Spinster (TC 2.A.1.49) family.</text>
</comment>
<gene>
    <name evidence="8" type="ORF">Anas_04225</name>
</gene>
<evidence type="ECO:0000256" key="7">
    <source>
        <dbReference type="SAM" id="Phobius"/>
    </source>
</evidence>
<dbReference type="PANTHER" id="PTHR23505:SF96">
    <property type="entry name" value="LP14756P"/>
    <property type="match status" value="1"/>
</dbReference>
<evidence type="ECO:0000256" key="1">
    <source>
        <dbReference type="ARBA" id="ARBA00004141"/>
    </source>
</evidence>
<dbReference type="AlphaFoldDB" id="A0A5N5SWQ3"/>
<dbReference type="GO" id="GO:0016020">
    <property type="term" value="C:membrane"/>
    <property type="evidence" value="ECO:0007669"/>
    <property type="project" value="UniProtKB-SubCell"/>
</dbReference>
<comment type="caution">
    <text evidence="8">The sequence shown here is derived from an EMBL/GenBank/DDBJ whole genome shotgun (WGS) entry which is preliminary data.</text>
</comment>
<feature type="transmembrane region" description="Helical" evidence="7">
    <location>
        <begin position="191"/>
        <end position="213"/>
    </location>
</feature>
<dbReference type="EMBL" id="SEYY01019304">
    <property type="protein sequence ID" value="KAB7498427.1"/>
    <property type="molecule type" value="Genomic_DNA"/>
</dbReference>
<feature type="transmembrane region" description="Helical" evidence="7">
    <location>
        <begin position="390"/>
        <end position="414"/>
    </location>
</feature>
<evidence type="ECO:0000313" key="8">
    <source>
        <dbReference type="EMBL" id="KAB7498427.1"/>
    </source>
</evidence>
<evidence type="ECO:0000313" key="9">
    <source>
        <dbReference type="Proteomes" id="UP000326759"/>
    </source>
</evidence>
<sequence length="437" mass="48858">MGVGAASGKSSIETKKYRSHNRYKMEDGEVKRRWPTLIILTLVYVIGELSHFLLGIVTRPMSQDIHYGTIECLSNTDAQVKHTYEVHCETIGSLPNTNDSACVWDYSGLGLQYQILAGPSFIAVFTVSGIIIGMAADRYSRHHVLTLFLLLLVEQQGLALGIFNWGIYFGYGMSYAVGNFVTQANILNMGWRWSYFISGIYGGVVFILLLLFVKEPERKSENILVHKEAENSDDYKNGVQLKQVKYLEENGNPKLEDITSDQEREKNSYSGCLNIIFGEFGLVRVLRAFFTPSVLMLTFASCIRHTAGYTWGYNTQLYYSTYYPQYNLGIWITIISIIGGACGVAIGGFASDRLMKKLGLRARLYVLTASQPRCGLVVVFAVLLELLPPAIHTTSIAVFLFIINNVGGNAPLLITPLRKAFDYRTAILILYPGCYLL</sequence>
<feature type="transmembrane region" description="Helical" evidence="7">
    <location>
        <begin position="285"/>
        <end position="308"/>
    </location>
</feature>
<dbReference type="InterPro" id="IPR036259">
    <property type="entry name" value="MFS_trans_sf"/>
</dbReference>
<feature type="transmembrane region" description="Helical" evidence="7">
    <location>
        <begin position="328"/>
        <end position="350"/>
    </location>
</feature>
<comment type="subcellular location">
    <subcellularLocation>
        <location evidence="1">Membrane</location>
        <topology evidence="1">Multi-pass membrane protein</topology>
    </subcellularLocation>
</comment>
<evidence type="ECO:0000256" key="2">
    <source>
        <dbReference type="ARBA" id="ARBA00022448"/>
    </source>
</evidence>
<dbReference type="SUPFAM" id="SSF103473">
    <property type="entry name" value="MFS general substrate transporter"/>
    <property type="match status" value="1"/>
</dbReference>
<accession>A0A5N5SWQ3</accession>
<protein>
    <submittedName>
        <fullName evidence="8">Uncharacterized protein</fullName>
    </submittedName>
</protein>
<keyword evidence="2" id="KW-0813">Transport</keyword>
<feature type="transmembrane region" description="Helical" evidence="7">
    <location>
        <begin position="113"/>
        <end position="135"/>
    </location>
</feature>
<evidence type="ECO:0000256" key="5">
    <source>
        <dbReference type="ARBA" id="ARBA00023136"/>
    </source>
</evidence>
<proteinExistence type="inferred from homology"/>
<dbReference type="OrthoDB" id="3639251at2759"/>
<keyword evidence="5 7" id="KW-0472">Membrane</keyword>
<dbReference type="PANTHER" id="PTHR23505">
    <property type="entry name" value="SPINSTER"/>
    <property type="match status" value="1"/>
</dbReference>
<dbReference type="Proteomes" id="UP000326759">
    <property type="component" value="Unassembled WGS sequence"/>
</dbReference>
<feature type="transmembrane region" description="Helical" evidence="7">
    <location>
        <begin position="34"/>
        <end position="57"/>
    </location>
</feature>
<feature type="transmembrane region" description="Helical" evidence="7">
    <location>
        <begin position="362"/>
        <end position="384"/>
    </location>
</feature>
<evidence type="ECO:0000256" key="6">
    <source>
        <dbReference type="ARBA" id="ARBA00024338"/>
    </source>
</evidence>
<feature type="transmembrane region" description="Helical" evidence="7">
    <location>
        <begin position="147"/>
        <end position="171"/>
    </location>
</feature>
<dbReference type="InterPro" id="IPR011701">
    <property type="entry name" value="MFS"/>
</dbReference>
<dbReference type="Pfam" id="PF07690">
    <property type="entry name" value="MFS_1"/>
    <property type="match status" value="1"/>
</dbReference>
<evidence type="ECO:0000256" key="4">
    <source>
        <dbReference type="ARBA" id="ARBA00022989"/>
    </source>
</evidence>
<name>A0A5N5SWQ3_9CRUS</name>
<organism evidence="8 9">
    <name type="scientific">Armadillidium nasatum</name>
    <dbReference type="NCBI Taxonomy" id="96803"/>
    <lineage>
        <taxon>Eukaryota</taxon>
        <taxon>Metazoa</taxon>
        <taxon>Ecdysozoa</taxon>
        <taxon>Arthropoda</taxon>
        <taxon>Crustacea</taxon>
        <taxon>Multicrustacea</taxon>
        <taxon>Malacostraca</taxon>
        <taxon>Eumalacostraca</taxon>
        <taxon>Peracarida</taxon>
        <taxon>Isopoda</taxon>
        <taxon>Oniscidea</taxon>
        <taxon>Crinocheta</taxon>
        <taxon>Armadillidiidae</taxon>
        <taxon>Armadillidium</taxon>
    </lineage>
</organism>
<reference evidence="8 9" key="1">
    <citation type="journal article" date="2019" name="PLoS Biol.">
        <title>Sex chromosomes control vertical transmission of feminizing Wolbachia symbionts in an isopod.</title>
        <authorList>
            <person name="Becking T."/>
            <person name="Chebbi M.A."/>
            <person name="Giraud I."/>
            <person name="Moumen B."/>
            <person name="Laverre T."/>
            <person name="Caubet Y."/>
            <person name="Peccoud J."/>
            <person name="Gilbert C."/>
            <person name="Cordaux R."/>
        </authorList>
    </citation>
    <scope>NUCLEOTIDE SEQUENCE [LARGE SCALE GENOMIC DNA]</scope>
    <source>
        <strain evidence="8">ANa2</strain>
        <tissue evidence="8">Whole body excluding digestive tract and cuticle</tissue>
    </source>
</reference>